<evidence type="ECO:0000313" key="3">
    <source>
        <dbReference type="EnsemblMetazoa" id="MESCA003717-PA"/>
    </source>
</evidence>
<reference evidence="3" key="2">
    <citation type="submission" date="2015-06" db="UniProtKB">
        <authorList>
            <consortium name="EnsemblMetazoa"/>
        </authorList>
    </citation>
    <scope>IDENTIFICATION</scope>
</reference>
<dbReference type="Proteomes" id="UP000015102">
    <property type="component" value="Unassembled WGS sequence"/>
</dbReference>
<dbReference type="EMBL" id="CAQQ02194875">
    <property type="status" value="NOT_ANNOTATED_CDS"/>
    <property type="molecule type" value="Genomic_DNA"/>
</dbReference>
<dbReference type="STRING" id="36166.T1GJR7"/>
<reference evidence="4" key="1">
    <citation type="submission" date="2013-02" db="EMBL/GenBank/DDBJ databases">
        <authorList>
            <person name="Hughes D."/>
        </authorList>
    </citation>
    <scope>NUCLEOTIDE SEQUENCE</scope>
    <source>
        <strain>Durham</strain>
        <strain evidence="4">NC isolate 2 -- Noor lab</strain>
    </source>
</reference>
<dbReference type="EMBL" id="CAQQ02194874">
    <property type="status" value="NOT_ANNOTATED_CDS"/>
    <property type="molecule type" value="Genomic_DNA"/>
</dbReference>
<proteinExistence type="predicted"/>
<dbReference type="AlphaFoldDB" id="T1GJR7"/>
<evidence type="ECO:0000259" key="2">
    <source>
        <dbReference type="Pfam" id="PF07707"/>
    </source>
</evidence>
<evidence type="ECO:0000313" key="4">
    <source>
        <dbReference type="Proteomes" id="UP000015102"/>
    </source>
</evidence>
<dbReference type="EnsemblMetazoa" id="MESCA003717-RA">
    <property type="protein sequence ID" value="MESCA003717-PA"/>
    <property type="gene ID" value="MESCA003717"/>
</dbReference>
<keyword evidence="1" id="KW-0732">Signal</keyword>
<name>T1GJR7_MEGSC</name>
<evidence type="ECO:0000256" key="1">
    <source>
        <dbReference type="SAM" id="SignalP"/>
    </source>
</evidence>
<dbReference type="HOGENOM" id="CLU_2963454_0_0_1"/>
<keyword evidence="4" id="KW-1185">Reference proteome</keyword>
<dbReference type="InterPro" id="IPR011705">
    <property type="entry name" value="BACK"/>
</dbReference>
<protein>
    <recommendedName>
        <fullName evidence="2">BACK domain-containing protein</fullName>
    </recommendedName>
</protein>
<sequence length="59" mass="7086">MNLMLSRICKFFLTLVSSLEFLELNDKELCTLLKSNSIGRRILSRNSRMIYQKMWQTDR</sequence>
<feature type="chain" id="PRO_5004576979" description="BACK domain-containing protein" evidence="1">
    <location>
        <begin position="19"/>
        <end position="59"/>
    </location>
</feature>
<dbReference type="Pfam" id="PF07707">
    <property type="entry name" value="BACK"/>
    <property type="match status" value="1"/>
</dbReference>
<organism evidence="3 4">
    <name type="scientific">Megaselia scalaris</name>
    <name type="common">Humpbacked fly</name>
    <name type="synonym">Phora scalaris</name>
    <dbReference type="NCBI Taxonomy" id="36166"/>
    <lineage>
        <taxon>Eukaryota</taxon>
        <taxon>Metazoa</taxon>
        <taxon>Ecdysozoa</taxon>
        <taxon>Arthropoda</taxon>
        <taxon>Hexapoda</taxon>
        <taxon>Insecta</taxon>
        <taxon>Pterygota</taxon>
        <taxon>Neoptera</taxon>
        <taxon>Endopterygota</taxon>
        <taxon>Diptera</taxon>
        <taxon>Brachycera</taxon>
        <taxon>Muscomorpha</taxon>
        <taxon>Platypezoidea</taxon>
        <taxon>Phoridae</taxon>
        <taxon>Megaseliini</taxon>
        <taxon>Megaselia</taxon>
    </lineage>
</organism>
<accession>T1GJR7</accession>
<feature type="domain" description="BACK" evidence="2">
    <location>
        <begin position="3"/>
        <end position="38"/>
    </location>
</feature>
<feature type="signal peptide" evidence="1">
    <location>
        <begin position="1"/>
        <end position="18"/>
    </location>
</feature>